<dbReference type="AlphaFoldDB" id="A0A9Q3PCA7"/>
<accession>A0A9Q3PCA7</accession>
<evidence type="ECO:0000256" key="1">
    <source>
        <dbReference type="SAM" id="MobiDB-lite"/>
    </source>
</evidence>
<feature type="compositionally biased region" description="Low complexity" evidence="1">
    <location>
        <begin position="233"/>
        <end position="247"/>
    </location>
</feature>
<organism evidence="2 3">
    <name type="scientific">Austropuccinia psidii MF-1</name>
    <dbReference type="NCBI Taxonomy" id="1389203"/>
    <lineage>
        <taxon>Eukaryota</taxon>
        <taxon>Fungi</taxon>
        <taxon>Dikarya</taxon>
        <taxon>Basidiomycota</taxon>
        <taxon>Pucciniomycotina</taxon>
        <taxon>Pucciniomycetes</taxon>
        <taxon>Pucciniales</taxon>
        <taxon>Sphaerophragmiaceae</taxon>
        <taxon>Austropuccinia</taxon>
    </lineage>
</organism>
<protein>
    <submittedName>
        <fullName evidence="2">Uncharacterized protein</fullName>
    </submittedName>
</protein>
<dbReference type="Proteomes" id="UP000765509">
    <property type="component" value="Unassembled WGS sequence"/>
</dbReference>
<comment type="caution">
    <text evidence="2">The sequence shown here is derived from an EMBL/GenBank/DDBJ whole genome shotgun (WGS) entry which is preliminary data.</text>
</comment>
<keyword evidence="3" id="KW-1185">Reference proteome</keyword>
<sequence length="289" mass="32576">MEVNAKQDNNPVQIKAIFKYPSGDVRLFTKTKAEARWALDNRAIWTHLADPVFVTSPTTYPVIAQSCPTFLDFNDEICTKAFLKQNEIPKDKVSCIQWLGHPKEEEKSHGSQLTDKTMAQQLLWGGSFLMAHSCRACPTPQDHINVSIASKWAIKLINAKMTQPASNAEGTACPKTARTQLTFHLSRYVYNVLIKIFNSKAPPTNMKIITDTPASVNVAPFDKRRPNLMASENPHSTTNPVTPTSSNKPDHMITHPLLNFTFFQLHCHNRYDSTMRIMNTKLTHMAVLL</sequence>
<dbReference type="OrthoDB" id="4525213at2759"/>
<dbReference type="EMBL" id="AVOT02064448">
    <property type="protein sequence ID" value="MBW0556848.1"/>
    <property type="molecule type" value="Genomic_DNA"/>
</dbReference>
<feature type="region of interest" description="Disordered" evidence="1">
    <location>
        <begin position="226"/>
        <end position="247"/>
    </location>
</feature>
<evidence type="ECO:0000313" key="2">
    <source>
        <dbReference type="EMBL" id="MBW0556848.1"/>
    </source>
</evidence>
<reference evidence="2" key="1">
    <citation type="submission" date="2021-03" db="EMBL/GenBank/DDBJ databases">
        <title>Draft genome sequence of rust myrtle Austropuccinia psidii MF-1, a brazilian biotype.</title>
        <authorList>
            <person name="Quecine M.C."/>
            <person name="Pachon D.M.R."/>
            <person name="Bonatelli M.L."/>
            <person name="Correr F.H."/>
            <person name="Franceschini L.M."/>
            <person name="Leite T.F."/>
            <person name="Margarido G.R.A."/>
            <person name="Almeida C.A."/>
            <person name="Ferrarezi J.A."/>
            <person name="Labate C.A."/>
        </authorList>
    </citation>
    <scope>NUCLEOTIDE SEQUENCE</scope>
    <source>
        <strain evidence="2">MF-1</strain>
    </source>
</reference>
<name>A0A9Q3PCA7_9BASI</name>
<proteinExistence type="predicted"/>
<gene>
    <name evidence="2" type="ORF">O181_096563</name>
</gene>
<evidence type="ECO:0000313" key="3">
    <source>
        <dbReference type="Proteomes" id="UP000765509"/>
    </source>
</evidence>